<name>A0A5B8HYE7_9VIRU</name>
<feature type="transmembrane region" description="Helical" evidence="1">
    <location>
        <begin position="46"/>
        <end position="63"/>
    </location>
</feature>
<reference evidence="2" key="1">
    <citation type="submission" date="2018-11" db="EMBL/GenBank/DDBJ databases">
        <title>A distinct lineage of giant viruses engineers rhodopsin photosystems in predatory marine eukaryotes.</title>
        <authorList>
            <person name="Needham D.M."/>
            <person name="Yoshizawa S."/>
            <person name="Hosaka T."/>
            <person name="Poirier C."/>
            <person name="Choi C.-J."/>
            <person name="Hehenberger E."/>
            <person name="Irwin N.A.T."/>
            <person name="Wilken S."/>
            <person name="Yung C.-M."/>
            <person name="Bachy C."/>
            <person name="Kurihara R."/>
            <person name="Nakajima Y."/>
            <person name="Kojima K."/>
            <person name="Kimura-Someya T."/>
            <person name="Leonard G."/>
            <person name="Malmstrom R.R."/>
            <person name="Mende D."/>
            <person name="Olson D.K."/>
            <person name="Sudo Y."/>
            <person name="Sudek S."/>
            <person name="Richards T.A."/>
            <person name="DeLong E.F."/>
            <person name="Keeling P.J."/>
            <person name="Santoro A.E."/>
            <person name="Shirouzu M."/>
            <person name="Iwasaki W."/>
            <person name="Worden A.Z."/>
        </authorList>
    </citation>
    <scope>NUCLEOTIDE SEQUENCE</scope>
</reference>
<evidence type="ECO:0000256" key="1">
    <source>
        <dbReference type="SAM" id="Phobius"/>
    </source>
</evidence>
<feature type="transmembrane region" description="Helical" evidence="1">
    <location>
        <begin position="75"/>
        <end position="92"/>
    </location>
</feature>
<feature type="transmembrane region" description="Helical" evidence="1">
    <location>
        <begin position="104"/>
        <end position="124"/>
    </location>
</feature>
<dbReference type="EMBL" id="MK250090">
    <property type="protein sequence ID" value="QDY52300.1"/>
    <property type="molecule type" value="Genomic_DNA"/>
</dbReference>
<accession>A0A5B8HYE7</accession>
<keyword evidence="1" id="KW-0472">Membrane</keyword>
<evidence type="ECO:0000313" key="2">
    <source>
        <dbReference type="EMBL" id="QDY52300.1"/>
    </source>
</evidence>
<keyword evidence="1" id="KW-0812">Transmembrane</keyword>
<sequence>MENVTLNIEDENIDLRCQEYIQKQEKIRNTIDKHNKGWTKENTLVVNYWINYISYCCLIYHFYSFKVKRIENYWSWLIIVFSTFASTLSLFQYGDDERNKNLEILVKISITIFTLFTTLISAWMKKQNYVENISELSKYSLKINELKGNVSSILREPIKNRISYKEFIDLYKENIINCISVRPLISPNDWKETIYIISRYYPELAAYEYPWNKIDDYGIHAMKTYKNMKYNGLWNKIKNFYFCKSRCICRESEEKRKLAEDILDKNIKFYKKLPKTDFDCNNFNCNLYSYDSYIYENMKHKPKNIIEV</sequence>
<proteinExistence type="predicted"/>
<keyword evidence="1" id="KW-1133">Transmembrane helix</keyword>
<gene>
    <name evidence="2" type="ORF">6_12</name>
</gene>
<organism evidence="2">
    <name type="scientific">Mimiviridae sp. ChoanoV1</name>
    <dbReference type="NCBI Taxonomy" id="2596887"/>
    <lineage>
        <taxon>Viruses</taxon>
        <taxon>Varidnaviria</taxon>
        <taxon>Bamfordvirae</taxon>
        <taxon>Nucleocytoviricota</taxon>
        <taxon>Megaviricetes</taxon>
        <taxon>Imitervirales</taxon>
        <taxon>Schizomimiviridae</taxon>
    </lineage>
</organism>
<protein>
    <submittedName>
        <fullName evidence="2">Uncharacterized protein</fullName>
    </submittedName>
</protein>